<organism evidence="1 2">
    <name type="scientific">Durio zibethinus</name>
    <name type="common">Durian</name>
    <dbReference type="NCBI Taxonomy" id="66656"/>
    <lineage>
        <taxon>Eukaryota</taxon>
        <taxon>Viridiplantae</taxon>
        <taxon>Streptophyta</taxon>
        <taxon>Embryophyta</taxon>
        <taxon>Tracheophyta</taxon>
        <taxon>Spermatophyta</taxon>
        <taxon>Magnoliopsida</taxon>
        <taxon>eudicotyledons</taxon>
        <taxon>Gunneridae</taxon>
        <taxon>Pentapetalae</taxon>
        <taxon>rosids</taxon>
        <taxon>malvids</taxon>
        <taxon>Malvales</taxon>
        <taxon>Malvaceae</taxon>
        <taxon>Helicteroideae</taxon>
        <taxon>Durio</taxon>
    </lineage>
</organism>
<keyword evidence="1" id="KW-1185">Reference proteome</keyword>
<dbReference type="KEGG" id="dzi:111305489"/>
<reference evidence="2" key="1">
    <citation type="submission" date="2025-08" db="UniProtKB">
        <authorList>
            <consortium name="RefSeq"/>
        </authorList>
    </citation>
    <scope>IDENTIFICATION</scope>
    <source>
        <tissue evidence="2">Fruit stalk</tissue>
    </source>
</reference>
<dbReference type="OrthoDB" id="10604717at2759"/>
<dbReference type="Proteomes" id="UP000515121">
    <property type="component" value="Unplaced"/>
</dbReference>
<accession>A0A6P6A1Z9</accession>
<gene>
    <name evidence="2" type="primary">LOC111305489</name>
</gene>
<dbReference type="GeneID" id="111305489"/>
<dbReference type="RefSeq" id="XP_022758807.1">
    <property type="nucleotide sequence ID" value="XM_022903072.1"/>
</dbReference>
<evidence type="ECO:0000313" key="2">
    <source>
        <dbReference type="RefSeq" id="XP_022758807.1"/>
    </source>
</evidence>
<name>A0A6P6A1Z9_DURZI</name>
<dbReference type="AlphaFoldDB" id="A0A6P6A1Z9"/>
<proteinExistence type="predicted"/>
<sequence length="108" mass="12803">MFFLVEELGLDLGIQVQDFTLRFDILSNDNEREHANFYLCKDIVVYKRALYRCHMICTKLSFLSIYLCCRNTDSCRRQQWEIFCDGRKLDEAVPHRGRRPTGGELLFS</sequence>
<evidence type="ECO:0000313" key="1">
    <source>
        <dbReference type="Proteomes" id="UP000515121"/>
    </source>
</evidence>
<protein>
    <submittedName>
        <fullName evidence="2">Uncharacterized protein LOC111305489 isoform X1</fullName>
    </submittedName>
</protein>